<sequence>MNKYLLVLFCSSLIFLMLVFSLLQREDDPLTKTQHQEALVNRTKLKEPIEAPLTTKPDDPKKAIEITEPLEFSSSAYQSFNQSIHQPDSRQPPINRTTDDFVANPMWDHDAYQQLENSRHQQLIQQYKIAAKKKLQQIDTAIEEGKKKGISKSLLQEAIEKREAINSMLMQLDKKSR</sequence>
<evidence type="ECO:0000313" key="2">
    <source>
        <dbReference type="EMBL" id="WMS86239.1"/>
    </source>
</evidence>
<dbReference type="Proteomes" id="UP001239782">
    <property type="component" value="Chromosome"/>
</dbReference>
<gene>
    <name evidence="2" type="ORF">Q9312_13525</name>
</gene>
<name>A0AA51RRP6_9GAMM</name>
<evidence type="ECO:0000313" key="3">
    <source>
        <dbReference type="Proteomes" id="UP001239782"/>
    </source>
</evidence>
<dbReference type="AlphaFoldDB" id="A0AA51RRP6"/>
<evidence type="ECO:0000256" key="1">
    <source>
        <dbReference type="SAM" id="Coils"/>
    </source>
</evidence>
<keyword evidence="1" id="KW-0175">Coiled coil</keyword>
<accession>A0AA51RRP6</accession>
<keyword evidence="3" id="KW-1185">Reference proteome</keyword>
<organism evidence="2 3">
    <name type="scientific">Pleionea litopenaei</name>
    <dbReference type="NCBI Taxonomy" id="3070815"/>
    <lineage>
        <taxon>Bacteria</taxon>
        <taxon>Pseudomonadati</taxon>
        <taxon>Pseudomonadota</taxon>
        <taxon>Gammaproteobacteria</taxon>
        <taxon>Oceanospirillales</taxon>
        <taxon>Pleioneaceae</taxon>
        <taxon>Pleionea</taxon>
    </lineage>
</organism>
<dbReference type="RefSeq" id="WP_309201391.1">
    <property type="nucleotide sequence ID" value="NZ_CP133548.1"/>
</dbReference>
<feature type="coiled-coil region" evidence="1">
    <location>
        <begin position="124"/>
        <end position="175"/>
    </location>
</feature>
<proteinExistence type="predicted"/>
<protein>
    <submittedName>
        <fullName evidence="2">Uncharacterized protein</fullName>
    </submittedName>
</protein>
<dbReference type="KEGG" id="plei:Q9312_13525"/>
<dbReference type="EMBL" id="CP133548">
    <property type="protein sequence ID" value="WMS86239.1"/>
    <property type="molecule type" value="Genomic_DNA"/>
</dbReference>
<reference evidence="2 3" key="1">
    <citation type="submission" date="2023-08" db="EMBL/GenBank/DDBJ databases">
        <title>Pleionea litopenaei sp. nov., isolated from stomach of juvenile Litopenaeus vannamei.</title>
        <authorList>
            <person name="Rho A.M."/>
            <person name="Hwang C.Y."/>
        </authorList>
    </citation>
    <scope>NUCLEOTIDE SEQUENCE [LARGE SCALE GENOMIC DNA]</scope>
    <source>
        <strain evidence="2 3">HL-JVS1</strain>
    </source>
</reference>